<dbReference type="GO" id="GO:0005829">
    <property type="term" value="C:cytosol"/>
    <property type="evidence" value="ECO:0007669"/>
    <property type="project" value="TreeGrafter"/>
</dbReference>
<dbReference type="InterPro" id="IPR005119">
    <property type="entry name" value="LysR_subst-bd"/>
</dbReference>
<keyword evidence="3" id="KW-0238">DNA-binding</keyword>
<dbReference type="InterPro" id="IPR036388">
    <property type="entry name" value="WH-like_DNA-bd_sf"/>
</dbReference>
<evidence type="ECO:0000256" key="2">
    <source>
        <dbReference type="ARBA" id="ARBA00023015"/>
    </source>
</evidence>
<evidence type="ECO:0000256" key="3">
    <source>
        <dbReference type="ARBA" id="ARBA00023125"/>
    </source>
</evidence>
<dbReference type="InterPro" id="IPR036390">
    <property type="entry name" value="WH_DNA-bd_sf"/>
</dbReference>
<evidence type="ECO:0000313" key="7">
    <source>
        <dbReference type="Proteomes" id="UP000541185"/>
    </source>
</evidence>
<dbReference type="EMBL" id="JABBFX010000001">
    <property type="protein sequence ID" value="NML42252.1"/>
    <property type="molecule type" value="Genomic_DNA"/>
</dbReference>
<proteinExistence type="inferred from homology"/>
<dbReference type="InterPro" id="IPR050950">
    <property type="entry name" value="HTH-type_LysR_regulators"/>
</dbReference>
<dbReference type="InterPro" id="IPR000847">
    <property type="entry name" value="LysR_HTH_N"/>
</dbReference>
<dbReference type="Pfam" id="PF00126">
    <property type="entry name" value="HTH_1"/>
    <property type="match status" value="1"/>
</dbReference>
<keyword evidence="4" id="KW-0804">Transcription</keyword>
<dbReference type="Pfam" id="PF03466">
    <property type="entry name" value="LysR_substrate"/>
    <property type="match status" value="1"/>
</dbReference>
<accession>A0A848GY94</accession>
<sequence>MSQIDSYLQVTLKARQLRLLVALDDFGHLKEVAEITHVTVPAVSKALAELERGLGLELFVRTTQGLRPTPHGECLIRHARQMLVSLHQARAELKALSSPSEDKINVGVFPASVTALLPKALALLKQREPRVNVLVTEGMMATLMPELRQGKLDMIVGRLPARDGQDTIAEQELLEEPVSLLVRPAHPLAGRKKLKWADLKPYPWVLPPVGALLRDPLERILESHDIRPKDYIETSSTTLARAYLHASDGIGAMAGAVARDPAEPLARLPLALPQLIRGSGVFWDKRRALTPAARLMIACLEEAAAGLRPHYA</sequence>
<dbReference type="GO" id="GO:0003677">
    <property type="term" value="F:DNA binding"/>
    <property type="evidence" value="ECO:0007669"/>
    <property type="project" value="UniProtKB-KW"/>
</dbReference>
<keyword evidence="7" id="KW-1185">Reference proteome</keyword>
<evidence type="ECO:0000259" key="5">
    <source>
        <dbReference type="PROSITE" id="PS50931"/>
    </source>
</evidence>
<dbReference type="Gene3D" id="1.10.10.10">
    <property type="entry name" value="Winged helix-like DNA-binding domain superfamily/Winged helix DNA-binding domain"/>
    <property type="match status" value="1"/>
</dbReference>
<organism evidence="6 7">
    <name type="scientific">Ramlibacter agri</name>
    <dbReference type="NCBI Taxonomy" id="2728837"/>
    <lineage>
        <taxon>Bacteria</taxon>
        <taxon>Pseudomonadati</taxon>
        <taxon>Pseudomonadota</taxon>
        <taxon>Betaproteobacteria</taxon>
        <taxon>Burkholderiales</taxon>
        <taxon>Comamonadaceae</taxon>
        <taxon>Ramlibacter</taxon>
    </lineage>
</organism>
<reference evidence="6 7" key="1">
    <citation type="submission" date="2020-04" db="EMBL/GenBank/DDBJ databases">
        <title>Ramlibacter sp. G-1-2-2 isolated from soil.</title>
        <authorList>
            <person name="Dahal R.H."/>
        </authorList>
    </citation>
    <scope>NUCLEOTIDE SEQUENCE [LARGE SCALE GENOMIC DNA]</scope>
    <source>
        <strain evidence="6 7">G-1-2-2</strain>
    </source>
</reference>
<name>A0A848GY94_9BURK</name>
<evidence type="ECO:0000256" key="4">
    <source>
        <dbReference type="ARBA" id="ARBA00023163"/>
    </source>
</evidence>
<dbReference type="Proteomes" id="UP000541185">
    <property type="component" value="Unassembled WGS sequence"/>
</dbReference>
<comment type="caution">
    <text evidence="6">The sequence shown here is derived from an EMBL/GenBank/DDBJ whole genome shotgun (WGS) entry which is preliminary data.</text>
</comment>
<dbReference type="GO" id="GO:0003700">
    <property type="term" value="F:DNA-binding transcription factor activity"/>
    <property type="evidence" value="ECO:0007669"/>
    <property type="project" value="InterPro"/>
</dbReference>
<dbReference type="PROSITE" id="PS50931">
    <property type="entry name" value="HTH_LYSR"/>
    <property type="match status" value="1"/>
</dbReference>
<feature type="domain" description="HTH lysR-type" evidence="5">
    <location>
        <begin position="12"/>
        <end position="69"/>
    </location>
</feature>
<dbReference type="AlphaFoldDB" id="A0A848GY94"/>
<dbReference type="SUPFAM" id="SSF46785">
    <property type="entry name" value="Winged helix' DNA-binding domain"/>
    <property type="match status" value="1"/>
</dbReference>
<gene>
    <name evidence="6" type="ORF">HHL11_00730</name>
</gene>
<dbReference type="PANTHER" id="PTHR30419">
    <property type="entry name" value="HTH-TYPE TRANSCRIPTIONAL REGULATOR YBHD"/>
    <property type="match status" value="1"/>
</dbReference>
<dbReference type="Gene3D" id="3.40.190.290">
    <property type="match status" value="1"/>
</dbReference>
<evidence type="ECO:0000256" key="1">
    <source>
        <dbReference type="ARBA" id="ARBA00009437"/>
    </source>
</evidence>
<dbReference type="RefSeq" id="WP_169416471.1">
    <property type="nucleotide sequence ID" value="NZ_JABBFX010000001.1"/>
</dbReference>
<dbReference type="PANTHER" id="PTHR30419:SF8">
    <property type="entry name" value="NITROGEN ASSIMILATION TRANSCRIPTIONAL ACTIVATOR-RELATED"/>
    <property type="match status" value="1"/>
</dbReference>
<keyword evidence="2" id="KW-0805">Transcription regulation</keyword>
<comment type="similarity">
    <text evidence="1">Belongs to the LysR transcriptional regulatory family.</text>
</comment>
<protein>
    <submittedName>
        <fullName evidence="6">LysR family transcriptional regulator</fullName>
    </submittedName>
</protein>
<evidence type="ECO:0000313" key="6">
    <source>
        <dbReference type="EMBL" id="NML42252.1"/>
    </source>
</evidence>
<dbReference type="SUPFAM" id="SSF53850">
    <property type="entry name" value="Periplasmic binding protein-like II"/>
    <property type="match status" value="1"/>
</dbReference>